<reference evidence="1" key="1">
    <citation type="submission" date="2022-04" db="EMBL/GenBank/DDBJ databases">
        <title>Jade perch genome.</title>
        <authorList>
            <person name="Chao B."/>
        </authorList>
    </citation>
    <scope>NUCLEOTIDE SEQUENCE</scope>
    <source>
        <strain evidence="1">CB-2022</strain>
    </source>
</reference>
<dbReference type="Proteomes" id="UP000831701">
    <property type="component" value="Chromosome 3"/>
</dbReference>
<comment type="caution">
    <text evidence="1">The sequence shown here is derived from an EMBL/GenBank/DDBJ whole genome shotgun (WGS) entry which is preliminary data.</text>
</comment>
<evidence type="ECO:0000313" key="1">
    <source>
        <dbReference type="EMBL" id="KAI3375026.1"/>
    </source>
</evidence>
<organism evidence="1 2">
    <name type="scientific">Scortum barcoo</name>
    <name type="common">barcoo grunter</name>
    <dbReference type="NCBI Taxonomy" id="214431"/>
    <lineage>
        <taxon>Eukaryota</taxon>
        <taxon>Metazoa</taxon>
        <taxon>Chordata</taxon>
        <taxon>Craniata</taxon>
        <taxon>Vertebrata</taxon>
        <taxon>Euteleostomi</taxon>
        <taxon>Actinopterygii</taxon>
        <taxon>Neopterygii</taxon>
        <taxon>Teleostei</taxon>
        <taxon>Neoteleostei</taxon>
        <taxon>Acanthomorphata</taxon>
        <taxon>Eupercaria</taxon>
        <taxon>Centrarchiformes</taxon>
        <taxon>Terapontoidei</taxon>
        <taxon>Terapontidae</taxon>
        <taxon>Scortum</taxon>
    </lineage>
</organism>
<name>A0ACB8X4I6_9TELE</name>
<keyword evidence="2" id="KW-1185">Reference proteome</keyword>
<dbReference type="EMBL" id="CM041533">
    <property type="protein sequence ID" value="KAI3375026.1"/>
    <property type="molecule type" value="Genomic_DNA"/>
</dbReference>
<gene>
    <name evidence="1" type="ORF">L3Q82_021547</name>
</gene>
<proteinExistence type="predicted"/>
<evidence type="ECO:0000313" key="2">
    <source>
        <dbReference type="Proteomes" id="UP000831701"/>
    </source>
</evidence>
<feature type="non-terminal residue" evidence="1">
    <location>
        <position position="1"/>
    </location>
</feature>
<sequence>DYTCPRCESGFIEELPEERSTENGSASTSSTSDQNRSAFESMDHQHLFTFPSGYGPFALGIFDENFDLRTRLPAEDNRETENRREREMASRQRYSARQPRGRHVPRRQGTRHEGVPTLEGIIQQLVNGIIAPTAMPNIGMGPWGMLHSNPMDYAWGANGLDAIITQLLNQFENTGPPPADRERIKSLPTISITEEHVEFDSVYLVYLDKAKFDMLNVMDRNEVSPASAATMKKKAVGGSGCSHISAPKAAASKCTKSNSSQNCVDSGSPGAPSAKQPGAASNVVMDETEDGEEESKFQHPRLRRAGGSGSGGGGGGGGGSIRMKNFTPGGGAASSGSRRNSGKEPCHTHTEDAPAAPRPTAASRATETQTPCPGDAAQRGESSRASEASESAVAVEVLNATAGDGCNSVGPISSMKCNKNGECRRDSGTGSLRSIMSKQEKQTGGSGRAEDGGSAKRGACNSTTASMDGSITPGGSLSGGHGGESANPGATPASSGVPEKKDSKVSFSNAPSRKASSSLHGPAQTQTQQPRNSVTFQKPEDGPPIVPAEDVEARGSQASFMQRQFSSMLQPGVNKFSLRMYGSQKAVEREQERVKSAGNWIIHPYSDFRFYWDFTMLLFMVGNLIIIPVGITFFKDETTTPWIIFNVVSDTFFLMDLVLNFRTGIIIEDNSDIILDPKTIKKKYLKTWFIVDFISSIPVDYIFLIVEKGIDSEVYKTARALRIVRFTKILSLLRLLRLSRLIRYIHQWEEIFHMTYDLASAVMRIFNLIGMMLLLCHWDGCLQFLVPMLQDFPSDCWVSLNKMENDTWSELYSFAVFKAMSHMLCIGYGRQAPESLSDIWLTMLSMIVGATCYAVFIGHATALIQSLDSSRRQYQEKVCPTSSSTSGSNSPPGGEQLTAQPLLLPECPKHTAGDQMKRQQIGEDVPPNHAPPGITATVVAHYKQVEQYMSFHKLPADFRQKIHDYYEHRYQGKMFDEESILGELSEPLREEIVNFNCRKLVASMPLFANAEPNFVTAMLTKLRFEVFQPHDYIIREGTIGKKMYFIQHGVCSVITKGTLAMKLSDGSYFGEICLLTRGRRTASVRAETYCRLYSLSVDHFNEVLEEYPMMRRAFETVAIDRLDRIGKKNSILMHKVQHDLNSGVFNNQENEMIQEIVKYDREMVKLVDLQRPRAMSMTPSIGGIFAPPGQSQTGSAIATLQQAVAMSFCPQMASPLVGPGTLQSPRMVRRFQVMQNLSSPISMSPLQSQPPQAFGGAFGSAISSPPVQSPLAASGRTFQYMASAGPSGSQLSLVQHHAPSPTQTQQRPASHKSTHSLHAGSLSQDTRALSASQPSLPQEGTPQAASAAPSPPPSTRTSNNSIGPPQPPHPSLPGPSGVGRTAGAQQRVAFASTPPPGGPAGMGAVAAAAGSGPPDSGVPKKDSIVSLPELDSARSRLSSNL</sequence>
<accession>A0ACB8X4I6</accession>
<protein>
    <submittedName>
        <fullName evidence="1">Uncharacterized protein</fullName>
    </submittedName>
</protein>